<dbReference type="Proteomes" id="UP001595616">
    <property type="component" value="Unassembled WGS sequence"/>
</dbReference>
<gene>
    <name evidence="4" type="ORF">ACFOOI_02440</name>
</gene>
<dbReference type="PROSITE" id="PS50935">
    <property type="entry name" value="SSB"/>
    <property type="match status" value="1"/>
</dbReference>
<comment type="caution">
    <text evidence="4">The sequence shown here is derived from an EMBL/GenBank/DDBJ whole genome shotgun (WGS) entry which is preliminary data.</text>
</comment>
<evidence type="ECO:0000313" key="5">
    <source>
        <dbReference type="Proteomes" id="UP001595616"/>
    </source>
</evidence>
<evidence type="ECO:0000256" key="2">
    <source>
        <dbReference type="HAMAP-Rule" id="MF_00984"/>
    </source>
</evidence>
<dbReference type="NCBIfam" id="TIGR00621">
    <property type="entry name" value="ssb"/>
    <property type="match status" value="1"/>
</dbReference>
<dbReference type="PANTHER" id="PTHR10302:SF0">
    <property type="entry name" value="SINGLE-STRANDED DNA-BINDING PROTEIN, MITOCHONDRIAL"/>
    <property type="match status" value="1"/>
</dbReference>
<protein>
    <recommendedName>
        <fullName evidence="2 3">Single-stranded DNA-binding protein</fullName>
        <shortName evidence="2">SSB</shortName>
    </recommendedName>
</protein>
<dbReference type="InterPro" id="IPR012340">
    <property type="entry name" value="NA-bd_OB-fold"/>
</dbReference>
<dbReference type="CDD" id="cd04496">
    <property type="entry name" value="SSB_OBF"/>
    <property type="match status" value="1"/>
</dbReference>
<comment type="subunit">
    <text evidence="2">Homotetramer.</text>
</comment>
<dbReference type="HAMAP" id="MF_00984">
    <property type="entry name" value="SSB"/>
    <property type="match status" value="1"/>
</dbReference>
<comment type="caution">
    <text evidence="2">Lacks conserved residue(s) required for the propagation of feature annotation.</text>
</comment>
<dbReference type="SUPFAM" id="SSF50249">
    <property type="entry name" value="Nucleic acid-binding proteins"/>
    <property type="match status" value="1"/>
</dbReference>
<name>A0ABV7YQ79_9BACT</name>
<dbReference type="InterPro" id="IPR000424">
    <property type="entry name" value="Primosome_PriB/ssb"/>
</dbReference>
<accession>A0ABV7YQ79</accession>
<organism evidence="4 5">
    <name type="scientific">Lacihabitans lacunae</name>
    <dbReference type="NCBI Taxonomy" id="1028214"/>
    <lineage>
        <taxon>Bacteria</taxon>
        <taxon>Pseudomonadati</taxon>
        <taxon>Bacteroidota</taxon>
        <taxon>Cytophagia</taxon>
        <taxon>Cytophagales</taxon>
        <taxon>Leadbetterellaceae</taxon>
        <taxon>Lacihabitans</taxon>
    </lineage>
</organism>
<dbReference type="RefSeq" id="WP_379834648.1">
    <property type="nucleotide sequence ID" value="NZ_JBHRYQ010000001.1"/>
</dbReference>
<proteinExistence type="inferred from homology"/>
<evidence type="ECO:0000313" key="4">
    <source>
        <dbReference type="EMBL" id="MFC3809499.1"/>
    </source>
</evidence>
<keyword evidence="1 2" id="KW-0238">DNA-binding</keyword>
<keyword evidence="5" id="KW-1185">Reference proteome</keyword>
<dbReference type="InterPro" id="IPR011344">
    <property type="entry name" value="ssDNA-bd"/>
</dbReference>
<dbReference type="EMBL" id="JBHRYQ010000001">
    <property type="protein sequence ID" value="MFC3809499.1"/>
    <property type="molecule type" value="Genomic_DNA"/>
</dbReference>
<sequence>MNTVKLIGNVGAEVNIMNFDKSKKASFSLATTDAYTDKNKQEVKTTAWHNVIAWGKTAELCESLITKGKRIQVEGKIVYRNYTNSQNQKVYITEIQAFKIEEMQSNK</sequence>
<dbReference type="GO" id="GO:0003677">
    <property type="term" value="F:DNA binding"/>
    <property type="evidence" value="ECO:0007669"/>
    <property type="project" value="UniProtKB-KW"/>
</dbReference>
<evidence type="ECO:0000256" key="3">
    <source>
        <dbReference type="PIRNR" id="PIRNR002070"/>
    </source>
</evidence>
<dbReference type="PANTHER" id="PTHR10302">
    <property type="entry name" value="SINGLE-STRANDED DNA-BINDING PROTEIN"/>
    <property type="match status" value="1"/>
</dbReference>
<evidence type="ECO:0000256" key="1">
    <source>
        <dbReference type="ARBA" id="ARBA00023125"/>
    </source>
</evidence>
<reference evidence="5" key="1">
    <citation type="journal article" date="2019" name="Int. J. Syst. Evol. Microbiol.">
        <title>The Global Catalogue of Microorganisms (GCM) 10K type strain sequencing project: providing services to taxonomists for standard genome sequencing and annotation.</title>
        <authorList>
            <consortium name="The Broad Institute Genomics Platform"/>
            <consortium name="The Broad Institute Genome Sequencing Center for Infectious Disease"/>
            <person name="Wu L."/>
            <person name="Ma J."/>
        </authorList>
    </citation>
    <scope>NUCLEOTIDE SEQUENCE [LARGE SCALE GENOMIC DNA]</scope>
    <source>
        <strain evidence="5">CECT 7956</strain>
    </source>
</reference>
<dbReference type="Pfam" id="PF00436">
    <property type="entry name" value="SSB"/>
    <property type="match status" value="1"/>
</dbReference>
<dbReference type="Gene3D" id="2.40.50.140">
    <property type="entry name" value="Nucleic acid-binding proteins"/>
    <property type="match status" value="1"/>
</dbReference>
<dbReference type="PIRSF" id="PIRSF002070">
    <property type="entry name" value="SSB"/>
    <property type="match status" value="1"/>
</dbReference>